<organism evidence="2 3">
    <name type="scientific">Paenibacillus mucilaginosus (strain KNP414)</name>
    <dbReference type="NCBI Taxonomy" id="1036673"/>
    <lineage>
        <taxon>Bacteria</taxon>
        <taxon>Bacillati</taxon>
        <taxon>Bacillota</taxon>
        <taxon>Bacilli</taxon>
        <taxon>Bacillales</taxon>
        <taxon>Paenibacillaceae</taxon>
        <taxon>Paenibacillus</taxon>
    </lineage>
</organism>
<dbReference type="RefSeq" id="WP_013915080.1">
    <property type="nucleotide sequence ID" value="NC_015690.1"/>
</dbReference>
<dbReference type="Proteomes" id="UP000006620">
    <property type="component" value="Chromosome"/>
</dbReference>
<dbReference type="AlphaFoldDB" id="F8FJF5"/>
<evidence type="ECO:0000313" key="2">
    <source>
        <dbReference type="EMBL" id="AEI39918.1"/>
    </source>
</evidence>
<feature type="domain" description="N-acetyltransferase" evidence="1">
    <location>
        <begin position="4"/>
        <end position="143"/>
    </location>
</feature>
<dbReference type="Pfam" id="PF00583">
    <property type="entry name" value="Acetyltransf_1"/>
    <property type="match status" value="1"/>
</dbReference>
<reference evidence="2 3" key="2">
    <citation type="journal article" date="2013" name="Genome Announc.">
        <title>Genome Sequence of Growth-Improving Paenibacillus mucilaginosus Strain KNP414.</title>
        <authorList>
            <person name="Lu J.J."/>
            <person name="Wang J.F."/>
            <person name="Hu X.F."/>
        </authorList>
    </citation>
    <scope>NUCLEOTIDE SEQUENCE [LARGE SCALE GENOMIC DNA]</scope>
    <source>
        <strain evidence="2 3">KNP414</strain>
    </source>
</reference>
<dbReference type="PATRIC" id="fig|1036673.3.peg.1185"/>
<sequence>MNEISVRICSDEDLDLLSVLNKQLIEDEKHDNPMNLKQLKDRMRGFINTDYKAYTFEVDDEIIGYALVNHIRKPLYLRQFFICRNCRRNGYGKLAFEKLLEVLDTRNIDIEVMYWNNTGYAFWKSLGFKERSVYMRHQEETNF</sequence>
<dbReference type="KEGG" id="pms:KNP414_01354"/>
<dbReference type="PROSITE" id="PS51186">
    <property type="entry name" value="GNAT"/>
    <property type="match status" value="1"/>
</dbReference>
<reference evidence="3" key="1">
    <citation type="submission" date="2011-06" db="EMBL/GenBank/DDBJ databases">
        <title>Complete genome sequence of Paenibacillus mucilaginosus KNP414.</title>
        <authorList>
            <person name="Wang J."/>
            <person name="Hu S."/>
            <person name="Hu X."/>
            <person name="Zhang B."/>
            <person name="Dong D."/>
            <person name="Zhang S."/>
            <person name="Zhao K."/>
            <person name="Wu D."/>
        </authorList>
    </citation>
    <scope>NUCLEOTIDE SEQUENCE [LARGE SCALE GENOMIC DNA]</scope>
    <source>
        <strain evidence="3">KNP414</strain>
    </source>
</reference>
<proteinExistence type="predicted"/>
<evidence type="ECO:0000259" key="1">
    <source>
        <dbReference type="PROSITE" id="PS51186"/>
    </source>
</evidence>
<dbReference type="EMBL" id="CP002869">
    <property type="protein sequence ID" value="AEI39918.1"/>
    <property type="molecule type" value="Genomic_DNA"/>
</dbReference>
<evidence type="ECO:0000313" key="3">
    <source>
        <dbReference type="Proteomes" id="UP000006620"/>
    </source>
</evidence>
<dbReference type="GO" id="GO:0016747">
    <property type="term" value="F:acyltransferase activity, transferring groups other than amino-acyl groups"/>
    <property type="evidence" value="ECO:0007669"/>
    <property type="project" value="InterPro"/>
</dbReference>
<dbReference type="CDD" id="cd04301">
    <property type="entry name" value="NAT_SF"/>
    <property type="match status" value="1"/>
</dbReference>
<gene>
    <name evidence="2" type="ordered locus">KNP414_01354</name>
</gene>
<keyword evidence="2" id="KW-0808">Transferase</keyword>
<protein>
    <submittedName>
        <fullName evidence="2">GCN5-related N-acetyltransferase</fullName>
    </submittedName>
</protein>
<dbReference type="HOGENOM" id="CLU_145404_0_0_9"/>
<dbReference type="InterPro" id="IPR000182">
    <property type="entry name" value="GNAT_dom"/>
</dbReference>
<name>F8FJF5_PAEMK</name>
<accession>F8FJF5</accession>
<dbReference type="InterPro" id="IPR016181">
    <property type="entry name" value="Acyl_CoA_acyltransferase"/>
</dbReference>
<dbReference type="SUPFAM" id="SSF55729">
    <property type="entry name" value="Acyl-CoA N-acyltransferases (Nat)"/>
    <property type="match status" value="1"/>
</dbReference>
<dbReference type="Gene3D" id="3.40.630.30">
    <property type="match status" value="1"/>
</dbReference>